<dbReference type="OrthoDB" id="43026at2157"/>
<evidence type="ECO:0000259" key="1">
    <source>
        <dbReference type="Pfam" id="PF00582"/>
    </source>
</evidence>
<organism evidence="2 3">
    <name type="scientific">Methanonatronarchaeum thermophilum</name>
    <dbReference type="NCBI Taxonomy" id="1927129"/>
    <lineage>
        <taxon>Archaea</taxon>
        <taxon>Methanobacteriati</taxon>
        <taxon>Methanobacteriota</taxon>
        <taxon>Methanonatronarchaeia</taxon>
        <taxon>Methanonatronarchaeales</taxon>
        <taxon>Methanonatronarchaeaceae</taxon>
        <taxon>Methanonatronarchaeum</taxon>
    </lineage>
</organism>
<dbReference type="RefSeq" id="WP_161490690.1">
    <property type="nucleotide sequence ID" value="NZ_MRZU01000002.1"/>
</dbReference>
<dbReference type="Gene3D" id="3.40.50.12370">
    <property type="match status" value="1"/>
</dbReference>
<name>A0A1Y3GDF1_9EURY</name>
<accession>A0A1Y3GDF1</accession>
<evidence type="ECO:0000313" key="3">
    <source>
        <dbReference type="Proteomes" id="UP000195137"/>
    </source>
</evidence>
<dbReference type="Pfam" id="PF00582">
    <property type="entry name" value="Usp"/>
    <property type="match status" value="1"/>
</dbReference>
<sequence length="304" mass="33245">MFITVDDVKVVVPVRNPSTEFCLLKMAGAIIGGGVGELVVVNVVEVPPQISLSQSIEAESRGLDVQKKILDQAENLVGSLDRLGDVSLRTRAIVGRDVGSSVLRVLEEEDADHLVIGWDGEVSKKDYVLGSKIDPIVRGACCEVTVVKDGVGEDISIACLVGEGPNTLYTVKRAGQLREFIDGDLTLVNYQEVDSSMSSEEVYKVKRVGRKLISRMTEEAGLEGSFEISVVVGSNRKKRLLEEVRGYDYVCVGSVMNSKLNLDTLFGPLPEKIGSEYEGTVLLVRGPQEEHDSFFDKMFKRFKG</sequence>
<proteinExistence type="predicted"/>
<gene>
    <name evidence="2" type="ORF">AMET1_0138</name>
</gene>
<feature type="domain" description="UspA" evidence="1">
    <location>
        <begin position="9"/>
        <end position="148"/>
    </location>
</feature>
<dbReference type="Proteomes" id="UP000195137">
    <property type="component" value="Unassembled WGS sequence"/>
</dbReference>
<comment type="caution">
    <text evidence="2">The sequence shown here is derived from an EMBL/GenBank/DDBJ whole genome shotgun (WGS) entry which is preliminary data.</text>
</comment>
<keyword evidence="3" id="KW-1185">Reference proteome</keyword>
<evidence type="ECO:0000313" key="2">
    <source>
        <dbReference type="EMBL" id="OUJ19468.1"/>
    </source>
</evidence>
<protein>
    <submittedName>
        <fullName evidence="2">Nucleotide-binding protein UspA family</fullName>
    </submittedName>
</protein>
<dbReference type="AlphaFoldDB" id="A0A1Y3GDF1"/>
<reference evidence="2 3" key="1">
    <citation type="submission" date="2016-12" db="EMBL/GenBank/DDBJ databases">
        <title>Discovery of methanogenic haloarchaea.</title>
        <authorList>
            <person name="Sorokin D.Y."/>
            <person name="Makarova K.S."/>
            <person name="Abbas B."/>
            <person name="Ferrer M."/>
            <person name="Golyshin P.N."/>
        </authorList>
    </citation>
    <scope>NUCLEOTIDE SEQUENCE [LARGE SCALE GENOMIC DNA]</scope>
    <source>
        <strain evidence="2">AMET1</strain>
    </source>
</reference>
<dbReference type="InterPro" id="IPR006016">
    <property type="entry name" value="UspA"/>
</dbReference>
<dbReference type="EMBL" id="MRZU01000002">
    <property type="protein sequence ID" value="OUJ19468.1"/>
    <property type="molecule type" value="Genomic_DNA"/>
</dbReference>
<dbReference type="SUPFAM" id="SSF52402">
    <property type="entry name" value="Adenine nucleotide alpha hydrolases-like"/>
    <property type="match status" value="1"/>
</dbReference>